<evidence type="ECO:0000256" key="5">
    <source>
        <dbReference type="ARBA" id="ARBA00023242"/>
    </source>
</evidence>
<dbReference type="SUPFAM" id="SSF158573">
    <property type="entry name" value="GINS helical bundle-like"/>
    <property type="match status" value="2"/>
</dbReference>
<proteinExistence type="inferred from homology"/>
<evidence type="ECO:0000313" key="11">
    <source>
        <dbReference type="Proteomes" id="UP000807716"/>
    </source>
</evidence>
<dbReference type="Pfam" id="PF05916">
    <property type="entry name" value="Sld5"/>
    <property type="match status" value="1"/>
</dbReference>
<dbReference type="CDD" id="cd21696">
    <property type="entry name" value="GINS_B_Psf1"/>
    <property type="match status" value="1"/>
</dbReference>
<organism evidence="10 11">
    <name type="scientific">Actinomortierella ambigua</name>
    <dbReference type="NCBI Taxonomy" id="1343610"/>
    <lineage>
        <taxon>Eukaryota</taxon>
        <taxon>Fungi</taxon>
        <taxon>Fungi incertae sedis</taxon>
        <taxon>Mucoromycota</taxon>
        <taxon>Mortierellomycotina</taxon>
        <taxon>Mortierellomycetes</taxon>
        <taxon>Mortierellales</taxon>
        <taxon>Mortierellaceae</taxon>
        <taxon>Actinomortierella</taxon>
    </lineage>
</organism>
<evidence type="ECO:0000259" key="9">
    <source>
        <dbReference type="Pfam" id="PF24997"/>
    </source>
</evidence>
<evidence type="ECO:0000256" key="4">
    <source>
        <dbReference type="ARBA" id="ARBA00022705"/>
    </source>
</evidence>
<evidence type="ECO:0000256" key="7">
    <source>
        <dbReference type="SAM" id="MobiDB-lite"/>
    </source>
</evidence>
<feature type="compositionally biased region" description="Low complexity" evidence="7">
    <location>
        <begin position="185"/>
        <end position="206"/>
    </location>
</feature>
<comment type="subcellular location">
    <subcellularLocation>
        <location evidence="1 6">Nucleus</location>
    </subcellularLocation>
</comment>
<evidence type="ECO:0000259" key="8">
    <source>
        <dbReference type="Pfam" id="PF05916"/>
    </source>
</evidence>
<reference evidence="10" key="1">
    <citation type="journal article" date="2020" name="Fungal Divers.">
        <title>Resolving the Mortierellaceae phylogeny through synthesis of multi-gene phylogenetics and phylogenomics.</title>
        <authorList>
            <person name="Vandepol N."/>
            <person name="Liber J."/>
            <person name="Desiro A."/>
            <person name="Na H."/>
            <person name="Kennedy M."/>
            <person name="Barry K."/>
            <person name="Grigoriev I.V."/>
            <person name="Miller A.N."/>
            <person name="O'Donnell K."/>
            <person name="Stajich J.E."/>
            <person name="Bonito G."/>
        </authorList>
    </citation>
    <scope>NUCLEOTIDE SEQUENCE</scope>
    <source>
        <strain evidence="10">BC1065</strain>
    </source>
</reference>
<evidence type="ECO:0000313" key="10">
    <source>
        <dbReference type="EMBL" id="KAG0264951.1"/>
    </source>
</evidence>
<evidence type="ECO:0000256" key="6">
    <source>
        <dbReference type="RuleBase" id="RU368085"/>
    </source>
</evidence>
<feature type="compositionally biased region" description="Polar residues" evidence="7">
    <location>
        <begin position="88"/>
        <end position="98"/>
    </location>
</feature>
<dbReference type="Proteomes" id="UP000807716">
    <property type="component" value="Unassembled WGS sequence"/>
</dbReference>
<dbReference type="Pfam" id="PF24997">
    <property type="entry name" value="PSF1_C"/>
    <property type="match status" value="1"/>
</dbReference>
<dbReference type="InterPro" id="IPR056783">
    <property type="entry name" value="PSF1_C"/>
</dbReference>
<dbReference type="GO" id="GO:1902983">
    <property type="term" value="P:DNA strand elongation involved in mitotic DNA replication"/>
    <property type="evidence" value="ECO:0007669"/>
    <property type="project" value="TreeGrafter"/>
</dbReference>
<comment type="function">
    <text evidence="6">Required for correct functioning of the GINS complex, a complex that plays an essential role in the initiation of DNA replication, and progression of DNA replication forks. GINS complex seems to bind preferentially to single-stranded DNA.</text>
</comment>
<feature type="compositionally biased region" description="Low complexity" evidence="7">
    <location>
        <begin position="103"/>
        <end position="112"/>
    </location>
</feature>
<comment type="caution">
    <text evidence="10">The sequence shown here is derived from an EMBL/GenBank/DDBJ whole genome shotgun (WGS) entry which is preliminary data.</text>
</comment>
<dbReference type="InterPro" id="IPR005339">
    <property type="entry name" value="GINS_Psf1"/>
</dbReference>
<dbReference type="Gene3D" id="1.20.58.1030">
    <property type="match status" value="1"/>
</dbReference>
<sequence>MYGDEASKLAREAKRTIDHFPPYNDSLVRSITREVKHLHETCQVLIREFRILEAQLREEAELLMASSSTTTAAVAAAASSSSSATTFGEPTTAGSSNHPPEESTLVPSSLTSSSSSALRSEAQLRAEMQRQTQIFWTKYLVHYIPMQRNKRILMAYHHQRLEKIKEIAWAFNTLPEDTLLQTTSSTGMGAAGSASGSGSRMSAAGGSTSGGGAGTARLLSPDERVFFDEYERNRNRYLSQFGEIELGLGLMAHPPKDVFITVRVLRDCGDIVTESGATLSLKKNSEHFVKRSDVEGLITQGYLLHVA</sequence>
<keyword evidence="11" id="KW-1185">Reference proteome</keyword>
<dbReference type="InterPro" id="IPR036224">
    <property type="entry name" value="GINS_bundle-like_dom_sf"/>
</dbReference>
<name>A0A9P6U8B8_9FUNG</name>
<dbReference type="GO" id="GO:0000811">
    <property type="term" value="C:GINS complex"/>
    <property type="evidence" value="ECO:0007669"/>
    <property type="project" value="UniProtKB-UniRule"/>
</dbReference>
<feature type="region of interest" description="Disordered" evidence="7">
    <location>
        <begin position="185"/>
        <end position="215"/>
    </location>
</feature>
<dbReference type="OrthoDB" id="10252587at2759"/>
<dbReference type="PANTHER" id="PTHR12914">
    <property type="entry name" value="PARTNER OF SLD5"/>
    <property type="match status" value="1"/>
</dbReference>
<keyword evidence="5 6" id="KW-0539">Nucleus</keyword>
<keyword evidence="4 6" id="KW-0235">DNA replication</keyword>
<gene>
    <name evidence="10" type="primary">PSF1</name>
    <name evidence="10" type="ORF">DFQ27_000896</name>
</gene>
<comment type="subunit">
    <text evidence="6">Component of the GINS complex.</text>
</comment>
<dbReference type="EMBL" id="JAAAJB010000126">
    <property type="protein sequence ID" value="KAG0264951.1"/>
    <property type="molecule type" value="Genomic_DNA"/>
</dbReference>
<evidence type="ECO:0000256" key="1">
    <source>
        <dbReference type="ARBA" id="ARBA00004123"/>
    </source>
</evidence>
<accession>A0A9P6U8B8</accession>
<evidence type="ECO:0000256" key="3">
    <source>
        <dbReference type="ARBA" id="ARBA00015143"/>
    </source>
</evidence>
<dbReference type="InterPro" id="IPR021151">
    <property type="entry name" value="GINS_A"/>
</dbReference>
<dbReference type="AlphaFoldDB" id="A0A9P6U8B8"/>
<evidence type="ECO:0000256" key="2">
    <source>
        <dbReference type="ARBA" id="ARBA00006677"/>
    </source>
</evidence>
<dbReference type="PANTHER" id="PTHR12914:SF2">
    <property type="entry name" value="DNA REPLICATION COMPLEX GINS PROTEIN PSF1"/>
    <property type="match status" value="1"/>
</dbReference>
<feature type="region of interest" description="Disordered" evidence="7">
    <location>
        <begin position="80"/>
        <end position="112"/>
    </location>
</feature>
<comment type="similarity">
    <text evidence="2 6">Belongs to the GINS1/PSF1 family.</text>
</comment>
<feature type="domain" description="GINS subunit" evidence="8">
    <location>
        <begin position="123"/>
        <end position="240"/>
    </location>
</feature>
<protein>
    <recommendedName>
        <fullName evidence="3 6">DNA replication complex GINS protein PSF1</fullName>
    </recommendedName>
</protein>
<feature type="domain" description="DNA replication complex GINS protein PSF1 C-terminal" evidence="9">
    <location>
        <begin position="256"/>
        <end position="305"/>
    </location>
</feature>